<dbReference type="InterPro" id="IPR050765">
    <property type="entry name" value="Riboflavin_Biosynth_HTPR"/>
</dbReference>
<dbReference type="SUPFAM" id="SSF53597">
    <property type="entry name" value="Dihydrofolate reductase-like"/>
    <property type="match status" value="1"/>
</dbReference>
<proteinExistence type="predicted"/>
<dbReference type="Gene3D" id="3.40.430.10">
    <property type="entry name" value="Dihydrofolate Reductase, subunit A"/>
    <property type="match status" value="1"/>
</dbReference>
<evidence type="ECO:0000259" key="1">
    <source>
        <dbReference type="Pfam" id="PF01872"/>
    </source>
</evidence>
<dbReference type="InterPro" id="IPR002734">
    <property type="entry name" value="RibDG_C"/>
</dbReference>
<reference evidence="3" key="1">
    <citation type="journal article" date="2019" name="Int. J. Syst. Evol. Microbiol.">
        <title>The Global Catalogue of Microorganisms (GCM) 10K type strain sequencing project: providing services to taxonomists for standard genome sequencing and annotation.</title>
        <authorList>
            <consortium name="The Broad Institute Genomics Platform"/>
            <consortium name="The Broad Institute Genome Sequencing Center for Infectious Disease"/>
            <person name="Wu L."/>
            <person name="Ma J."/>
        </authorList>
    </citation>
    <scope>NUCLEOTIDE SEQUENCE [LARGE SCALE GENOMIC DNA]</scope>
    <source>
        <strain evidence="3">CGMCC 4.7241</strain>
    </source>
</reference>
<gene>
    <name evidence="2" type="ORF">ACFOUW_00180</name>
</gene>
<organism evidence="2 3">
    <name type="scientific">Tenggerimyces flavus</name>
    <dbReference type="NCBI Taxonomy" id="1708749"/>
    <lineage>
        <taxon>Bacteria</taxon>
        <taxon>Bacillati</taxon>
        <taxon>Actinomycetota</taxon>
        <taxon>Actinomycetes</taxon>
        <taxon>Propionibacteriales</taxon>
        <taxon>Nocardioidaceae</taxon>
        <taxon>Tenggerimyces</taxon>
    </lineage>
</organism>
<comment type="caution">
    <text evidence="2">The sequence shown here is derived from an EMBL/GenBank/DDBJ whole genome shotgun (WGS) entry which is preliminary data.</text>
</comment>
<dbReference type="InterPro" id="IPR024072">
    <property type="entry name" value="DHFR-like_dom_sf"/>
</dbReference>
<dbReference type="Pfam" id="PF01872">
    <property type="entry name" value="RibD_C"/>
    <property type="match status" value="1"/>
</dbReference>
<dbReference type="EMBL" id="JBHRZH010000001">
    <property type="protein sequence ID" value="MFC3759240.1"/>
    <property type="molecule type" value="Genomic_DNA"/>
</dbReference>
<name>A0ABV7Y6G2_9ACTN</name>
<feature type="domain" description="Bacterial bifunctional deaminase-reductase C-terminal" evidence="1">
    <location>
        <begin position="4"/>
        <end position="174"/>
    </location>
</feature>
<dbReference type="Proteomes" id="UP001595699">
    <property type="component" value="Unassembled WGS sequence"/>
</dbReference>
<accession>A0ABV7Y6G2</accession>
<protein>
    <submittedName>
        <fullName evidence="2">Dihydrofolate reductase family protein</fullName>
    </submittedName>
</protein>
<sequence length="186" mass="20562">MGKVLWHRSTSLDGFIAGPNHEMDWMGTYTHDTDLVNEVIATTGAILSGRRAYDWGSKLFPGETAKQAYGGAWNGPVFVLTHHPEDTVPEEGLTFLDCSLEEAVRIGLEAANGKNLEIFGGDLAHQAARQGLIDELIIHLLPVMIGTGVRLFESEELVRLQWERTGVYTSQDQTVSLRYRPLPSAQ</sequence>
<evidence type="ECO:0000313" key="3">
    <source>
        <dbReference type="Proteomes" id="UP001595699"/>
    </source>
</evidence>
<dbReference type="RefSeq" id="WP_205122348.1">
    <property type="nucleotide sequence ID" value="NZ_JAFBCM010000001.1"/>
</dbReference>
<evidence type="ECO:0000313" key="2">
    <source>
        <dbReference type="EMBL" id="MFC3759240.1"/>
    </source>
</evidence>
<dbReference type="PANTHER" id="PTHR38011:SF12">
    <property type="entry name" value="BIFUNCTIONAL DEAMINASE-REDUCTASE DOMAIN PROTEIN"/>
    <property type="match status" value="1"/>
</dbReference>
<dbReference type="PANTHER" id="PTHR38011">
    <property type="entry name" value="DIHYDROFOLATE REDUCTASE FAMILY PROTEIN (AFU_ORTHOLOGUE AFUA_8G06820)"/>
    <property type="match status" value="1"/>
</dbReference>
<keyword evidence="3" id="KW-1185">Reference proteome</keyword>